<name>A0A9P4UN51_9PEZI</name>
<dbReference type="OrthoDB" id="37730at2759"/>
<protein>
    <submittedName>
        <fullName evidence="2">Heme oxygenase-like protein</fullName>
    </submittedName>
</protein>
<proteinExistence type="predicted"/>
<feature type="domain" description="Thiaminase-2/PQQC" evidence="1">
    <location>
        <begin position="17"/>
        <end position="234"/>
    </location>
</feature>
<dbReference type="SUPFAM" id="SSF48613">
    <property type="entry name" value="Heme oxygenase-like"/>
    <property type="match status" value="1"/>
</dbReference>
<dbReference type="InterPro" id="IPR016084">
    <property type="entry name" value="Haem_Oase-like_multi-hlx"/>
</dbReference>
<dbReference type="Gene3D" id="1.20.910.10">
    <property type="entry name" value="Heme oxygenase-like"/>
    <property type="match status" value="1"/>
</dbReference>
<organism evidence="2 3">
    <name type="scientific">Polychaeton citri CBS 116435</name>
    <dbReference type="NCBI Taxonomy" id="1314669"/>
    <lineage>
        <taxon>Eukaryota</taxon>
        <taxon>Fungi</taxon>
        <taxon>Dikarya</taxon>
        <taxon>Ascomycota</taxon>
        <taxon>Pezizomycotina</taxon>
        <taxon>Dothideomycetes</taxon>
        <taxon>Dothideomycetidae</taxon>
        <taxon>Capnodiales</taxon>
        <taxon>Capnodiaceae</taxon>
        <taxon>Polychaeton</taxon>
    </lineage>
</organism>
<keyword evidence="3" id="KW-1185">Reference proteome</keyword>
<dbReference type="CDD" id="cd19357">
    <property type="entry name" value="TenA_E_At3g16990-like"/>
    <property type="match status" value="1"/>
</dbReference>
<evidence type="ECO:0000259" key="1">
    <source>
        <dbReference type="Pfam" id="PF03070"/>
    </source>
</evidence>
<sequence length="235" mass="26972">MITLTDHLLHLDEHALAEATKHPFLQAASTSSLPVDRLKAWLAQDRLYASAYVNFIGAMLANIPVSKSSDRQETLEWRITDCLIDCLANIRVELKMFEDTAKLEGWLDDIAHSDLEASVQTRAYQDLFAGATAHGRPTIVPLVVLWATEESYLRAWRYARSHLDQSRQAKDMDVMQRTFIPNWSSPEFEQFVKNIRGLVDEAGGRIISGSKEWKECEQAYRQVLWAEREFWPSMD</sequence>
<dbReference type="EMBL" id="MU003822">
    <property type="protein sequence ID" value="KAF2718635.1"/>
    <property type="molecule type" value="Genomic_DNA"/>
</dbReference>
<dbReference type="GO" id="GO:0006772">
    <property type="term" value="P:thiamine metabolic process"/>
    <property type="evidence" value="ECO:0007669"/>
    <property type="project" value="UniProtKB-ARBA"/>
</dbReference>
<comment type="caution">
    <text evidence="2">The sequence shown here is derived from an EMBL/GenBank/DDBJ whole genome shotgun (WGS) entry which is preliminary data.</text>
</comment>
<dbReference type="PANTHER" id="PTHR41813:SF2">
    <property type="entry name" value="REGULATOR PAB1642, PUTATIVE (AFU_ORTHOLOGUE AFUA_3G11955)-RELATED"/>
    <property type="match status" value="1"/>
</dbReference>
<reference evidence="2" key="1">
    <citation type="journal article" date="2020" name="Stud. Mycol.">
        <title>101 Dothideomycetes genomes: a test case for predicting lifestyles and emergence of pathogens.</title>
        <authorList>
            <person name="Haridas S."/>
            <person name="Albert R."/>
            <person name="Binder M."/>
            <person name="Bloem J."/>
            <person name="Labutti K."/>
            <person name="Salamov A."/>
            <person name="Andreopoulos B."/>
            <person name="Baker S."/>
            <person name="Barry K."/>
            <person name="Bills G."/>
            <person name="Bluhm B."/>
            <person name="Cannon C."/>
            <person name="Castanera R."/>
            <person name="Culley D."/>
            <person name="Daum C."/>
            <person name="Ezra D."/>
            <person name="Gonzalez J."/>
            <person name="Henrissat B."/>
            <person name="Kuo A."/>
            <person name="Liang C."/>
            <person name="Lipzen A."/>
            <person name="Lutzoni F."/>
            <person name="Magnuson J."/>
            <person name="Mondo S."/>
            <person name="Nolan M."/>
            <person name="Ohm R."/>
            <person name="Pangilinan J."/>
            <person name="Park H.-J."/>
            <person name="Ramirez L."/>
            <person name="Alfaro M."/>
            <person name="Sun H."/>
            <person name="Tritt A."/>
            <person name="Yoshinaga Y."/>
            <person name="Zwiers L.-H."/>
            <person name="Turgeon B."/>
            <person name="Goodwin S."/>
            <person name="Spatafora J."/>
            <person name="Crous P."/>
            <person name="Grigoriev I."/>
        </authorList>
    </citation>
    <scope>NUCLEOTIDE SEQUENCE</scope>
    <source>
        <strain evidence="2">CBS 116435</strain>
    </source>
</reference>
<dbReference type="AlphaFoldDB" id="A0A9P4UN51"/>
<accession>A0A9P4UN51</accession>
<gene>
    <name evidence="2" type="ORF">K431DRAFT_287516</name>
</gene>
<dbReference type="PANTHER" id="PTHR41813">
    <property type="entry name" value="REGULATOR PAB1642, PUTATIVE (AFU_ORTHOLOGUE AFUA_3G11955)-RELATED"/>
    <property type="match status" value="1"/>
</dbReference>
<dbReference type="InterPro" id="IPR053261">
    <property type="entry name" value="Polyketide-peptide_reg"/>
</dbReference>
<dbReference type="InterPro" id="IPR004305">
    <property type="entry name" value="Thiaminase-2/PQQC"/>
</dbReference>
<dbReference type="Proteomes" id="UP000799441">
    <property type="component" value="Unassembled WGS sequence"/>
</dbReference>
<evidence type="ECO:0000313" key="2">
    <source>
        <dbReference type="EMBL" id="KAF2718635.1"/>
    </source>
</evidence>
<evidence type="ECO:0000313" key="3">
    <source>
        <dbReference type="Proteomes" id="UP000799441"/>
    </source>
</evidence>
<dbReference type="Pfam" id="PF03070">
    <property type="entry name" value="TENA_THI-4"/>
    <property type="match status" value="1"/>
</dbReference>